<dbReference type="Gene3D" id="2.30.42.10">
    <property type="match status" value="1"/>
</dbReference>
<feature type="compositionally biased region" description="Low complexity" evidence="1">
    <location>
        <begin position="511"/>
        <end position="531"/>
    </location>
</feature>
<feature type="region of interest" description="Disordered" evidence="1">
    <location>
        <begin position="17"/>
        <end position="164"/>
    </location>
</feature>
<feature type="compositionally biased region" description="Polar residues" evidence="1">
    <location>
        <begin position="288"/>
        <end position="303"/>
    </location>
</feature>
<feature type="compositionally biased region" description="Low complexity" evidence="1">
    <location>
        <begin position="308"/>
        <end position="334"/>
    </location>
</feature>
<protein>
    <recommendedName>
        <fullName evidence="2">PDZ domain-containing protein</fullName>
    </recommendedName>
</protein>
<evidence type="ECO:0000313" key="3">
    <source>
        <dbReference type="EnsemblMetazoa" id="tetur05g00880.1"/>
    </source>
</evidence>
<dbReference type="GO" id="GO:0060341">
    <property type="term" value="P:regulation of cellular localization"/>
    <property type="evidence" value="ECO:0007669"/>
    <property type="project" value="TreeGrafter"/>
</dbReference>
<dbReference type="HOGENOM" id="CLU_339901_0_0_1"/>
<feature type="compositionally biased region" description="Polar residues" evidence="1">
    <location>
        <begin position="50"/>
        <end position="61"/>
    </location>
</feature>
<dbReference type="GO" id="GO:0005634">
    <property type="term" value="C:nucleus"/>
    <property type="evidence" value="ECO:0007669"/>
    <property type="project" value="TreeGrafter"/>
</dbReference>
<proteinExistence type="predicted"/>
<feature type="compositionally biased region" description="Low complexity" evidence="1">
    <location>
        <begin position="554"/>
        <end position="569"/>
    </location>
</feature>
<reference evidence="3" key="2">
    <citation type="submission" date="2015-06" db="UniProtKB">
        <authorList>
            <consortium name="EnsemblMetazoa"/>
        </authorList>
    </citation>
    <scope>IDENTIFICATION</scope>
</reference>
<dbReference type="AlphaFoldDB" id="T1K404"/>
<name>T1K404_TETUR</name>
<dbReference type="GO" id="GO:0016324">
    <property type="term" value="C:apical plasma membrane"/>
    <property type="evidence" value="ECO:0007669"/>
    <property type="project" value="TreeGrafter"/>
</dbReference>
<dbReference type="GO" id="GO:0005938">
    <property type="term" value="C:cell cortex"/>
    <property type="evidence" value="ECO:0007669"/>
    <property type="project" value="TreeGrafter"/>
</dbReference>
<dbReference type="InterPro" id="IPR051741">
    <property type="entry name" value="PAR6_homolog"/>
</dbReference>
<feature type="region of interest" description="Disordered" evidence="1">
    <location>
        <begin position="213"/>
        <end position="339"/>
    </location>
</feature>
<dbReference type="PROSITE" id="PS50106">
    <property type="entry name" value="PDZ"/>
    <property type="match status" value="1"/>
</dbReference>
<feature type="compositionally biased region" description="Polar residues" evidence="1">
    <location>
        <begin position="102"/>
        <end position="111"/>
    </location>
</feature>
<evidence type="ECO:0000259" key="2">
    <source>
        <dbReference type="PROSITE" id="PS50106"/>
    </source>
</evidence>
<accession>T1K404</accession>
<feature type="domain" description="PDZ" evidence="2">
    <location>
        <begin position="747"/>
        <end position="818"/>
    </location>
</feature>
<dbReference type="Proteomes" id="UP000015104">
    <property type="component" value="Unassembled WGS sequence"/>
</dbReference>
<dbReference type="EnsemblMetazoa" id="tetur05g00880.1">
    <property type="protein sequence ID" value="tetur05g00880.1"/>
    <property type="gene ID" value="tetur05g00880"/>
</dbReference>
<dbReference type="InterPro" id="IPR036034">
    <property type="entry name" value="PDZ_sf"/>
</dbReference>
<organism evidence="3 4">
    <name type="scientific">Tetranychus urticae</name>
    <name type="common">Two-spotted spider mite</name>
    <dbReference type="NCBI Taxonomy" id="32264"/>
    <lineage>
        <taxon>Eukaryota</taxon>
        <taxon>Metazoa</taxon>
        <taxon>Ecdysozoa</taxon>
        <taxon>Arthropoda</taxon>
        <taxon>Chelicerata</taxon>
        <taxon>Arachnida</taxon>
        <taxon>Acari</taxon>
        <taxon>Acariformes</taxon>
        <taxon>Trombidiformes</taxon>
        <taxon>Prostigmata</taxon>
        <taxon>Eleutherengona</taxon>
        <taxon>Raphignathae</taxon>
        <taxon>Tetranychoidea</taxon>
        <taxon>Tetranychidae</taxon>
        <taxon>Tetranychus</taxon>
    </lineage>
</organism>
<evidence type="ECO:0000313" key="4">
    <source>
        <dbReference type="Proteomes" id="UP000015104"/>
    </source>
</evidence>
<feature type="region of interest" description="Disordered" evidence="1">
    <location>
        <begin position="350"/>
        <end position="369"/>
    </location>
</feature>
<feature type="compositionally biased region" description="Polar residues" evidence="1">
    <location>
        <begin position="352"/>
        <end position="366"/>
    </location>
</feature>
<dbReference type="GO" id="GO:0007098">
    <property type="term" value="P:centrosome cycle"/>
    <property type="evidence" value="ECO:0007669"/>
    <property type="project" value="TreeGrafter"/>
</dbReference>
<feature type="compositionally biased region" description="Low complexity" evidence="1">
    <location>
        <begin position="137"/>
        <end position="149"/>
    </location>
</feature>
<feature type="compositionally biased region" description="Low complexity" evidence="1">
    <location>
        <begin position="272"/>
        <end position="285"/>
    </location>
</feature>
<dbReference type="Pfam" id="PF00595">
    <property type="entry name" value="PDZ"/>
    <property type="match status" value="1"/>
</dbReference>
<feature type="compositionally biased region" description="Pro residues" evidence="1">
    <location>
        <begin position="116"/>
        <end position="136"/>
    </location>
</feature>
<keyword evidence="4" id="KW-1185">Reference proteome</keyword>
<sequence>MISAFACVAHVINSDSANEEDQMDGDNEIIGIDDDDSETEQVNEDDDGSYDSSNHPNSLESPENYHPIHKPQLLGFTNKTCIPSNGNSNNNRKFNGNCSSNDRFSNKSGQVNVIKPLPPPLSTIPRPTQQPPPPPTSTSLSSTASTLVPKIQQNSSKPNVPVSVTKPITAKDHLYETIYPSNIRLTRDSRYFVDYQNYNSILSQPVDLISPLDSSKRVSNGNGNSADSNNDLSDISQNSSTNSPINSKVNMVRRPTYTSSFAGNSNYKNGRLSTSSTSSSLNQKQKNYHQVQRSTLQPYNHQNHLPGLNSSSLCKPSLSSSSSLLSPPLYTSPSETNQGNQRLLKKSDSIHQNHLASSNSSSTPINRPTFLPFNKPVSFPSESYDQVDNKINNKPSPIINEINVNGNSSATLPNENDKNASNQVTAKNAKASDLKPDQVYPNPITMPIISRANVRSTEEYATVNKTRSIKSLKSATLTPSTPISYNDEIKLLSKDDSILNTKSKANESNGSPMSLSSSTSSPLVSLLTPSLENTSFTDSKVRGGTKSKHKDKSPSNLSPSPSSTTSSSSRSFLSKFFSLTHVISRTFSVEKIDKHRQTNIQGKGTLIKSAVSTPALSSARPFNDLNGNNQVTNQFNSTRTLIESGCTINNQENVEPVSLPIQSSGSKSLQTKSSSSSSFVRAFKNRLSLRRSKRKVKVKVDVTRTKSDPRGSKVNRYEDDKMLPKQSMKEETVFGSIVSTPGDYMKIVEIHRPQGKPFGFFVARGTVNNIKGIFISRIDSNGEKVYQGLLEIGDRLIEIDGIDVTEASVIQVNQLMSNKTKLTLKIVPFTALNNKP</sequence>
<feature type="compositionally biased region" description="Acidic residues" evidence="1">
    <location>
        <begin position="17"/>
        <end position="49"/>
    </location>
</feature>
<reference evidence="4" key="1">
    <citation type="submission" date="2011-08" db="EMBL/GenBank/DDBJ databases">
        <authorList>
            <person name="Rombauts S."/>
        </authorList>
    </citation>
    <scope>NUCLEOTIDE SEQUENCE</scope>
    <source>
        <strain evidence="4">London</strain>
    </source>
</reference>
<feature type="region of interest" description="Disordered" evidence="1">
    <location>
        <begin position="502"/>
        <end position="569"/>
    </location>
</feature>
<feature type="compositionally biased region" description="Low complexity" evidence="1">
    <location>
        <begin position="84"/>
        <end position="101"/>
    </location>
</feature>
<dbReference type="InterPro" id="IPR001478">
    <property type="entry name" value="PDZ"/>
</dbReference>
<dbReference type="SMART" id="SM00228">
    <property type="entry name" value="PDZ"/>
    <property type="match status" value="1"/>
</dbReference>
<dbReference type="SUPFAM" id="SSF50156">
    <property type="entry name" value="PDZ domain-like"/>
    <property type="match status" value="1"/>
</dbReference>
<evidence type="ECO:0000256" key="1">
    <source>
        <dbReference type="SAM" id="MobiDB-lite"/>
    </source>
</evidence>
<feature type="compositionally biased region" description="Polar residues" evidence="1">
    <location>
        <begin position="237"/>
        <end position="249"/>
    </location>
</feature>
<dbReference type="STRING" id="32264.T1K404"/>
<dbReference type="PANTHER" id="PTHR14102">
    <property type="entry name" value="PAR-6-RELATED"/>
    <property type="match status" value="1"/>
</dbReference>
<feature type="compositionally biased region" description="Polar residues" evidence="1">
    <location>
        <begin position="256"/>
        <end position="268"/>
    </location>
</feature>
<dbReference type="PANTHER" id="PTHR14102:SF12">
    <property type="entry name" value="CDNA SEQUENCE BC034090"/>
    <property type="match status" value="1"/>
</dbReference>
<feature type="compositionally biased region" description="Low complexity" evidence="1">
    <location>
        <begin position="219"/>
        <end position="236"/>
    </location>
</feature>
<dbReference type="EMBL" id="CAEY01001563">
    <property type="status" value="NOT_ANNOTATED_CDS"/>
    <property type="molecule type" value="Genomic_DNA"/>
</dbReference>
<dbReference type="GO" id="GO:0007163">
    <property type="term" value="P:establishment or maintenance of cell polarity"/>
    <property type="evidence" value="ECO:0007669"/>
    <property type="project" value="TreeGrafter"/>
</dbReference>